<proteinExistence type="predicted"/>
<dbReference type="InterPro" id="IPR005519">
    <property type="entry name" value="Acid_phosphat_B-like"/>
</dbReference>
<evidence type="ECO:0008006" key="3">
    <source>
        <dbReference type="Google" id="ProtNLM"/>
    </source>
</evidence>
<evidence type="ECO:0000256" key="1">
    <source>
        <dbReference type="SAM" id="Phobius"/>
    </source>
</evidence>
<organism evidence="2">
    <name type="scientific">Rhizophora mucronata</name>
    <name type="common">Asiatic mangrove</name>
    <dbReference type="NCBI Taxonomy" id="61149"/>
    <lineage>
        <taxon>Eukaryota</taxon>
        <taxon>Viridiplantae</taxon>
        <taxon>Streptophyta</taxon>
        <taxon>Embryophyta</taxon>
        <taxon>Tracheophyta</taxon>
        <taxon>Spermatophyta</taxon>
        <taxon>Magnoliopsida</taxon>
        <taxon>eudicotyledons</taxon>
        <taxon>Gunneridae</taxon>
        <taxon>Pentapetalae</taxon>
        <taxon>rosids</taxon>
        <taxon>fabids</taxon>
        <taxon>Malpighiales</taxon>
        <taxon>Rhizophoraceae</taxon>
        <taxon>Rhizophora</taxon>
    </lineage>
</organism>
<dbReference type="InterPro" id="IPR023214">
    <property type="entry name" value="HAD_sf"/>
</dbReference>
<protein>
    <recommendedName>
        <fullName evidence="3">Acid phosphatase</fullName>
    </recommendedName>
</protein>
<feature type="transmembrane region" description="Helical" evidence="1">
    <location>
        <begin position="35"/>
        <end position="65"/>
    </location>
</feature>
<evidence type="ECO:0000313" key="2">
    <source>
        <dbReference type="EMBL" id="MBW85054.1"/>
    </source>
</evidence>
<name>A0A2P2IV15_RHIMU</name>
<dbReference type="PANTHER" id="PTHR31284:SF22">
    <property type="entry name" value="ACID PHOSPHATASE"/>
    <property type="match status" value="1"/>
</dbReference>
<keyword evidence="1" id="KW-1133">Transmembrane helix</keyword>
<reference evidence="2" key="1">
    <citation type="submission" date="2018-02" db="EMBL/GenBank/DDBJ databases">
        <title>Rhizophora mucronata_Transcriptome.</title>
        <authorList>
            <person name="Meera S.P."/>
            <person name="Sreeshan A."/>
            <person name="Augustine A."/>
        </authorList>
    </citation>
    <scope>NUCLEOTIDE SEQUENCE</scope>
    <source>
        <tissue evidence="2">Leaf</tissue>
    </source>
</reference>
<sequence>MSAYGHQLERQFSARSLSSRGGSDMSSRYAVESGFYMTSFAATIFIAGLATVGVLLITLLIALTVMLQTCESRSKGVVEINKKIDGYDYCRTFTLHAEMNSLGLDAIPPICKILANQHITDGQYERDLNISLWVVERYFDSIVPLGNGLDVVLMDIDDIFPFNSNYTYLFVGRSYKDGCTGCLKDVIYLRPMLYVKLLSKLQASGWSLILISRKPEKQRNATTEHLIFAGFRDWSSLIMRSEDEMEIDSREYLWRRKAILQKEGFHISGVISSQMDALTSSCLGDRIFKLPNPYYYFENRGEGTHVPE</sequence>
<keyword evidence="1" id="KW-0472">Membrane</keyword>
<keyword evidence="1" id="KW-0812">Transmembrane</keyword>
<dbReference type="EMBL" id="GGEC01004571">
    <property type="protein sequence ID" value="MBW85054.1"/>
    <property type="molecule type" value="Transcribed_RNA"/>
</dbReference>
<dbReference type="Gene3D" id="3.40.50.1000">
    <property type="entry name" value="HAD superfamily/HAD-like"/>
    <property type="match status" value="1"/>
</dbReference>
<dbReference type="PANTHER" id="PTHR31284">
    <property type="entry name" value="ACID PHOSPHATASE-LIKE PROTEIN"/>
    <property type="match status" value="1"/>
</dbReference>
<accession>A0A2P2IV15</accession>
<dbReference type="Pfam" id="PF03767">
    <property type="entry name" value="Acid_phosphat_B"/>
    <property type="match status" value="1"/>
</dbReference>
<dbReference type="AlphaFoldDB" id="A0A2P2IV15"/>